<organism evidence="1 2">
    <name type="scientific">Faecalicoccus pleomorphus</name>
    <dbReference type="NCBI Taxonomy" id="1323"/>
    <lineage>
        <taxon>Bacteria</taxon>
        <taxon>Bacillati</taxon>
        <taxon>Bacillota</taxon>
        <taxon>Erysipelotrichia</taxon>
        <taxon>Erysipelotrichales</taxon>
        <taxon>Erysipelotrichaceae</taxon>
        <taxon>Faecalicoccus</taxon>
    </lineage>
</organism>
<reference evidence="1 2" key="1">
    <citation type="submission" date="2018-08" db="EMBL/GenBank/DDBJ databases">
        <title>A genome reference for cultivated species of the human gut microbiota.</title>
        <authorList>
            <person name="Zou Y."/>
            <person name="Xue W."/>
            <person name="Luo G."/>
        </authorList>
    </citation>
    <scope>NUCLEOTIDE SEQUENCE [LARGE SCALE GENOMIC DNA]</scope>
    <source>
        <strain evidence="1 2">TF08-11</strain>
    </source>
</reference>
<dbReference type="Proteomes" id="UP000260721">
    <property type="component" value="Unassembled WGS sequence"/>
</dbReference>
<gene>
    <name evidence="1" type="ORF">DXC78_09255</name>
</gene>
<proteinExistence type="predicted"/>
<comment type="caution">
    <text evidence="1">The sequence shown here is derived from an EMBL/GenBank/DDBJ whole genome shotgun (WGS) entry which is preliminary data.</text>
</comment>
<dbReference type="RefSeq" id="WP_117446758.1">
    <property type="nucleotide sequence ID" value="NZ_JBFBOW010000001.1"/>
</dbReference>
<dbReference type="EMBL" id="QUSK01000021">
    <property type="protein sequence ID" value="RGD74814.1"/>
    <property type="molecule type" value="Genomic_DNA"/>
</dbReference>
<protein>
    <submittedName>
        <fullName evidence="1">Transcriptional regulator</fullName>
    </submittedName>
</protein>
<sequence>MRKEQIKGALAFANSSQAEAAEALQTTKANLNKKIMRETLTDTELEKIAESIGAKYKCYFEFEDGTKI</sequence>
<accession>A0A3E3DZU8</accession>
<evidence type="ECO:0000313" key="2">
    <source>
        <dbReference type="Proteomes" id="UP000260721"/>
    </source>
</evidence>
<dbReference type="AlphaFoldDB" id="A0A3E3DZU8"/>
<name>A0A3E3DZU8_9FIRM</name>
<evidence type="ECO:0000313" key="1">
    <source>
        <dbReference type="EMBL" id="RGD74814.1"/>
    </source>
</evidence>